<keyword evidence="2" id="KW-1185">Reference proteome</keyword>
<organism evidence="1 2">
    <name type="scientific">Westerdykella ornata</name>
    <dbReference type="NCBI Taxonomy" id="318751"/>
    <lineage>
        <taxon>Eukaryota</taxon>
        <taxon>Fungi</taxon>
        <taxon>Dikarya</taxon>
        <taxon>Ascomycota</taxon>
        <taxon>Pezizomycotina</taxon>
        <taxon>Dothideomycetes</taxon>
        <taxon>Pleosporomycetidae</taxon>
        <taxon>Pleosporales</taxon>
        <taxon>Sporormiaceae</taxon>
        <taxon>Westerdykella</taxon>
    </lineage>
</organism>
<dbReference type="EMBL" id="ML986489">
    <property type="protein sequence ID" value="KAF2278072.1"/>
    <property type="molecule type" value="Genomic_DNA"/>
</dbReference>
<protein>
    <submittedName>
        <fullName evidence="1">Uncharacterized protein</fullName>
    </submittedName>
</protein>
<dbReference type="RefSeq" id="XP_033655611.1">
    <property type="nucleotide sequence ID" value="XM_033794379.1"/>
</dbReference>
<name>A0A6A6JNI1_WESOR</name>
<gene>
    <name evidence="1" type="ORF">EI97DRAFT_282673</name>
</gene>
<evidence type="ECO:0000313" key="2">
    <source>
        <dbReference type="Proteomes" id="UP000800097"/>
    </source>
</evidence>
<proteinExistence type="predicted"/>
<sequence>MQYTLRDAFKANGGVYHTLRLRLFSREWKPAVWFWFTPLSQSGLDFNSHVAGDESHVGLRYHPEARLEFPSDWTSRFTPSFTAIRTFVSSSDENVHLAIALNWRTGNNIAYRLQRCLRLWVFDCLQIGSTAGDQFKRGQQSVCMAGDYGAGEYTPRFGSYERQIALGVRTPLCYSVTAVVDQQLSTP</sequence>
<reference evidence="1" key="1">
    <citation type="journal article" date="2020" name="Stud. Mycol.">
        <title>101 Dothideomycetes genomes: a test case for predicting lifestyles and emergence of pathogens.</title>
        <authorList>
            <person name="Haridas S."/>
            <person name="Albert R."/>
            <person name="Binder M."/>
            <person name="Bloem J."/>
            <person name="Labutti K."/>
            <person name="Salamov A."/>
            <person name="Andreopoulos B."/>
            <person name="Baker S."/>
            <person name="Barry K."/>
            <person name="Bills G."/>
            <person name="Bluhm B."/>
            <person name="Cannon C."/>
            <person name="Castanera R."/>
            <person name="Culley D."/>
            <person name="Daum C."/>
            <person name="Ezra D."/>
            <person name="Gonzalez J."/>
            <person name="Henrissat B."/>
            <person name="Kuo A."/>
            <person name="Liang C."/>
            <person name="Lipzen A."/>
            <person name="Lutzoni F."/>
            <person name="Magnuson J."/>
            <person name="Mondo S."/>
            <person name="Nolan M."/>
            <person name="Ohm R."/>
            <person name="Pangilinan J."/>
            <person name="Park H.-J."/>
            <person name="Ramirez L."/>
            <person name="Alfaro M."/>
            <person name="Sun H."/>
            <person name="Tritt A."/>
            <person name="Yoshinaga Y."/>
            <person name="Zwiers L.-H."/>
            <person name="Turgeon B."/>
            <person name="Goodwin S."/>
            <person name="Spatafora J."/>
            <person name="Crous P."/>
            <person name="Grigoriev I."/>
        </authorList>
    </citation>
    <scope>NUCLEOTIDE SEQUENCE</scope>
    <source>
        <strain evidence="1">CBS 379.55</strain>
    </source>
</reference>
<dbReference type="GeneID" id="54547554"/>
<evidence type="ECO:0000313" key="1">
    <source>
        <dbReference type="EMBL" id="KAF2278072.1"/>
    </source>
</evidence>
<dbReference type="Proteomes" id="UP000800097">
    <property type="component" value="Unassembled WGS sequence"/>
</dbReference>
<accession>A0A6A6JNI1</accession>
<dbReference type="AlphaFoldDB" id="A0A6A6JNI1"/>